<keyword evidence="2 3" id="KW-0539">Nucleus</keyword>
<keyword evidence="1 3" id="KW-0238">DNA-binding</keyword>
<keyword evidence="7" id="KW-1185">Reference proteome</keyword>
<dbReference type="EMBL" id="BAABUJ010000011">
    <property type="protein sequence ID" value="GAA5798813.1"/>
    <property type="molecule type" value="Genomic_DNA"/>
</dbReference>
<dbReference type="SUPFAM" id="SSF46785">
    <property type="entry name" value="Winged helix' DNA-binding domain"/>
    <property type="match status" value="1"/>
</dbReference>
<comment type="caution">
    <text evidence="6">The sequence shown here is derived from an EMBL/GenBank/DDBJ whole genome shotgun (WGS) entry which is preliminary data.</text>
</comment>
<feature type="compositionally biased region" description="Low complexity" evidence="4">
    <location>
        <begin position="237"/>
        <end position="253"/>
    </location>
</feature>
<feature type="region of interest" description="Disordered" evidence="4">
    <location>
        <begin position="171"/>
        <end position="199"/>
    </location>
</feature>
<evidence type="ECO:0000256" key="4">
    <source>
        <dbReference type="SAM" id="MobiDB-lite"/>
    </source>
</evidence>
<accession>A0ABP9XWM2</accession>
<proteinExistence type="predicted"/>
<dbReference type="InterPro" id="IPR036388">
    <property type="entry name" value="WH-like_DNA-bd_sf"/>
</dbReference>
<dbReference type="Gene3D" id="1.10.10.10">
    <property type="entry name" value="Winged helix-like DNA-binding domain superfamily/Winged helix DNA-binding domain"/>
    <property type="match status" value="1"/>
</dbReference>
<dbReference type="PROSITE" id="PS50039">
    <property type="entry name" value="FORK_HEAD_3"/>
    <property type="match status" value="1"/>
</dbReference>
<dbReference type="InterPro" id="IPR030456">
    <property type="entry name" value="TF_fork_head_CS_2"/>
</dbReference>
<name>A0ABP9XWM2_9FUNG</name>
<evidence type="ECO:0000259" key="5">
    <source>
        <dbReference type="PROSITE" id="PS50039"/>
    </source>
</evidence>
<dbReference type="PROSITE" id="PS00658">
    <property type="entry name" value="FORK_HEAD_2"/>
    <property type="match status" value="1"/>
</dbReference>
<sequence>MDKLVNTKSIRRRRSDCAWKKSSISTPSLKHIESIHNEVIEYPAGPIHITSSWNPVNRSDKPPYSYATIIGHAILTSKERKLTLNDIYVWITENYPFYSNDTQGWQNSIRHNLSLHKAFVKIERDSTSQTPPRKGCFWTIRQGKEKSFIDNLQKPVNSVRKQQSLSHLAPSTITRRQQQQQQQQQRRSSSSVLVSSKDTHDDNGLFNTFRTTVIPTAHTVTTKTTTNLVPESEPIVVTSSSSSSDHNHSPITSNTSSPIYNQLLMPESNITHNVYPDETSHHELFGDDLHSYTYSATTTSGTSYMTDQQPPPSLSPCDAYSTTSSSFADNNHLFYPRGSQDYSNRMYPHNQLLYKGYNNNVMDWSTSQTQDSSLKHDSVLYSSNSTISPSYYFLDQQSRLHGNSSDFSSFLHR</sequence>
<dbReference type="PANTHER" id="PTHR11829">
    <property type="entry name" value="FORKHEAD BOX PROTEIN"/>
    <property type="match status" value="1"/>
</dbReference>
<dbReference type="Pfam" id="PF00250">
    <property type="entry name" value="Forkhead"/>
    <property type="match status" value="1"/>
</dbReference>
<evidence type="ECO:0000256" key="1">
    <source>
        <dbReference type="ARBA" id="ARBA00023125"/>
    </source>
</evidence>
<dbReference type="PANTHER" id="PTHR11829:SF343">
    <property type="entry name" value="FORK-HEAD DOMAIN-CONTAINING PROTEIN"/>
    <property type="match status" value="1"/>
</dbReference>
<feature type="DNA-binding region" description="Fork-head" evidence="3">
    <location>
        <begin position="61"/>
        <end position="151"/>
    </location>
</feature>
<feature type="compositionally biased region" description="Low complexity" evidence="4">
    <location>
        <begin position="175"/>
        <end position="191"/>
    </location>
</feature>
<dbReference type="InterPro" id="IPR036390">
    <property type="entry name" value="WH_DNA-bd_sf"/>
</dbReference>
<gene>
    <name evidence="6" type="ORF">HPULCUR_004219</name>
</gene>
<reference evidence="6 7" key="1">
    <citation type="submission" date="2024-04" db="EMBL/GenBank/DDBJ databases">
        <title>genome sequences of Mucor flavus KT1a and Helicostylum pulchrum KT1b strains isolation_sourced from the surface of a dry-aged beef.</title>
        <authorList>
            <person name="Toyotome T."/>
            <person name="Hosono M."/>
            <person name="Torimaru M."/>
            <person name="Fukuda K."/>
            <person name="Mikami N."/>
        </authorList>
    </citation>
    <scope>NUCLEOTIDE SEQUENCE [LARGE SCALE GENOMIC DNA]</scope>
    <source>
        <strain evidence="6 7">KT1b</strain>
    </source>
</reference>
<dbReference type="PRINTS" id="PR00053">
    <property type="entry name" value="FORKHEAD"/>
</dbReference>
<dbReference type="Proteomes" id="UP001476247">
    <property type="component" value="Unassembled WGS sequence"/>
</dbReference>
<dbReference type="PROSITE" id="PS00657">
    <property type="entry name" value="FORK_HEAD_1"/>
    <property type="match status" value="1"/>
</dbReference>
<evidence type="ECO:0000256" key="3">
    <source>
        <dbReference type="PROSITE-ProRule" id="PRU00089"/>
    </source>
</evidence>
<comment type="subcellular location">
    <subcellularLocation>
        <location evidence="3">Nucleus</location>
    </subcellularLocation>
</comment>
<feature type="region of interest" description="Disordered" evidence="4">
    <location>
        <begin position="302"/>
        <end position="321"/>
    </location>
</feature>
<evidence type="ECO:0000313" key="6">
    <source>
        <dbReference type="EMBL" id="GAA5798813.1"/>
    </source>
</evidence>
<dbReference type="SMART" id="SM00339">
    <property type="entry name" value="FH"/>
    <property type="match status" value="1"/>
</dbReference>
<dbReference type="InterPro" id="IPR001766">
    <property type="entry name" value="Fork_head_dom"/>
</dbReference>
<dbReference type="InterPro" id="IPR018122">
    <property type="entry name" value="TF_fork_head_CS_1"/>
</dbReference>
<evidence type="ECO:0000313" key="7">
    <source>
        <dbReference type="Proteomes" id="UP001476247"/>
    </source>
</evidence>
<evidence type="ECO:0000256" key="2">
    <source>
        <dbReference type="ARBA" id="ARBA00023242"/>
    </source>
</evidence>
<dbReference type="CDD" id="cd00059">
    <property type="entry name" value="FH_FOX"/>
    <property type="match status" value="1"/>
</dbReference>
<dbReference type="InterPro" id="IPR050211">
    <property type="entry name" value="FOX_domain-containing"/>
</dbReference>
<feature type="region of interest" description="Disordered" evidence="4">
    <location>
        <begin position="237"/>
        <end position="259"/>
    </location>
</feature>
<feature type="domain" description="Fork-head" evidence="5">
    <location>
        <begin position="61"/>
        <end position="151"/>
    </location>
</feature>
<organism evidence="6 7">
    <name type="scientific">Helicostylum pulchrum</name>
    <dbReference type="NCBI Taxonomy" id="562976"/>
    <lineage>
        <taxon>Eukaryota</taxon>
        <taxon>Fungi</taxon>
        <taxon>Fungi incertae sedis</taxon>
        <taxon>Mucoromycota</taxon>
        <taxon>Mucoromycotina</taxon>
        <taxon>Mucoromycetes</taxon>
        <taxon>Mucorales</taxon>
        <taxon>Mucorineae</taxon>
        <taxon>Mucoraceae</taxon>
        <taxon>Helicostylum</taxon>
    </lineage>
</organism>
<protein>
    <recommendedName>
        <fullName evidence="5">Fork-head domain-containing protein</fullName>
    </recommendedName>
</protein>